<proteinExistence type="predicted"/>
<organism evidence="2 3">
    <name type="scientific">Panagrolaimus davidi</name>
    <dbReference type="NCBI Taxonomy" id="227884"/>
    <lineage>
        <taxon>Eukaryota</taxon>
        <taxon>Metazoa</taxon>
        <taxon>Ecdysozoa</taxon>
        <taxon>Nematoda</taxon>
        <taxon>Chromadorea</taxon>
        <taxon>Rhabditida</taxon>
        <taxon>Tylenchina</taxon>
        <taxon>Panagrolaimomorpha</taxon>
        <taxon>Panagrolaimoidea</taxon>
        <taxon>Panagrolaimidae</taxon>
        <taxon>Panagrolaimus</taxon>
    </lineage>
</organism>
<dbReference type="PANTHER" id="PTHR44115:SF2">
    <property type="entry name" value="NAD(P)-BINDING PROTEIN"/>
    <property type="match status" value="1"/>
</dbReference>
<reference evidence="3" key="1">
    <citation type="submission" date="2022-11" db="UniProtKB">
        <authorList>
            <consortium name="WormBaseParasite"/>
        </authorList>
    </citation>
    <scope>IDENTIFICATION</scope>
</reference>
<dbReference type="AlphaFoldDB" id="A0A914QET4"/>
<dbReference type="PRINTS" id="PR00080">
    <property type="entry name" value="SDRFAMILY"/>
</dbReference>
<dbReference type="WBParaSite" id="PDA_v2.g30321.t1">
    <property type="protein sequence ID" value="PDA_v2.g30321.t1"/>
    <property type="gene ID" value="PDA_v2.g30321"/>
</dbReference>
<evidence type="ECO:0000313" key="3">
    <source>
        <dbReference type="WBParaSite" id="PDA_v2.g30321.t1"/>
    </source>
</evidence>
<dbReference type="InterPro" id="IPR020904">
    <property type="entry name" value="Sc_DH/Rdtase_CS"/>
</dbReference>
<sequence length="275" mass="29786">MTGEYSGKVVIITGSSSGIGQAAAVLFAKAGASVTIHGRSEEGLKKTIDMMLAAGGEKKRIHSVRGPVTDENVLKALIDETVKTFGRIDVLINNVGIANKEGFLTNTRAMENFDYVIEVNLKSFLKSVFQAHIIHLTELAIPHLEKTKGNIVNVSSIGSQKTSPQVPFYCIAKAGLDHFARNYAALLAPKGIRVNNLNPGGTSTAFISRHGVPQDMEKKMSEDYSQHIPLKRFAESKEMAEFLFFMASEKASYLTGQIINVDGGSLINSPAMKLD</sequence>
<dbReference type="GO" id="GO:0016491">
    <property type="term" value="F:oxidoreductase activity"/>
    <property type="evidence" value="ECO:0007669"/>
    <property type="project" value="UniProtKB-KW"/>
</dbReference>
<keyword evidence="1" id="KW-0560">Oxidoreductase</keyword>
<evidence type="ECO:0000256" key="1">
    <source>
        <dbReference type="ARBA" id="ARBA00023002"/>
    </source>
</evidence>
<dbReference type="PANTHER" id="PTHR44115">
    <property type="entry name" value="PROTEIN CBG09704"/>
    <property type="match status" value="1"/>
</dbReference>
<dbReference type="Proteomes" id="UP000887578">
    <property type="component" value="Unplaced"/>
</dbReference>
<dbReference type="InterPro" id="IPR036291">
    <property type="entry name" value="NAD(P)-bd_dom_sf"/>
</dbReference>
<dbReference type="Gene3D" id="3.40.50.720">
    <property type="entry name" value="NAD(P)-binding Rossmann-like Domain"/>
    <property type="match status" value="1"/>
</dbReference>
<dbReference type="PROSITE" id="PS00061">
    <property type="entry name" value="ADH_SHORT"/>
    <property type="match status" value="1"/>
</dbReference>
<name>A0A914QET4_9BILA</name>
<dbReference type="SUPFAM" id="SSF51735">
    <property type="entry name" value="NAD(P)-binding Rossmann-fold domains"/>
    <property type="match status" value="1"/>
</dbReference>
<dbReference type="Pfam" id="PF13561">
    <property type="entry name" value="adh_short_C2"/>
    <property type="match status" value="1"/>
</dbReference>
<keyword evidence="2" id="KW-1185">Reference proteome</keyword>
<dbReference type="InterPro" id="IPR002347">
    <property type="entry name" value="SDR_fam"/>
</dbReference>
<evidence type="ECO:0000313" key="2">
    <source>
        <dbReference type="Proteomes" id="UP000887578"/>
    </source>
</evidence>
<protein>
    <submittedName>
        <fullName evidence="3">Uncharacterized protein</fullName>
    </submittedName>
</protein>
<accession>A0A914QET4</accession>
<dbReference type="FunFam" id="3.40.50.720:FF:000084">
    <property type="entry name" value="Short-chain dehydrogenase reductase"/>
    <property type="match status" value="1"/>
</dbReference>
<dbReference type="PRINTS" id="PR00081">
    <property type="entry name" value="GDHRDH"/>
</dbReference>